<organism evidence="5 6">
    <name type="scientific">Flexivirga aerilata</name>
    <dbReference type="NCBI Taxonomy" id="1656889"/>
    <lineage>
        <taxon>Bacteria</taxon>
        <taxon>Bacillati</taxon>
        <taxon>Actinomycetota</taxon>
        <taxon>Actinomycetes</taxon>
        <taxon>Micrococcales</taxon>
        <taxon>Dermacoccaceae</taxon>
        <taxon>Flexivirga</taxon>
    </lineage>
</organism>
<dbReference type="GO" id="GO:0016757">
    <property type="term" value="F:glycosyltransferase activity"/>
    <property type="evidence" value="ECO:0007669"/>
    <property type="project" value="UniProtKB-KW"/>
</dbReference>
<dbReference type="InterPro" id="IPR028098">
    <property type="entry name" value="Glyco_trans_4-like_N"/>
</dbReference>
<keyword evidence="6" id="KW-1185">Reference proteome</keyword>
<dbReference type="Pfam" id="PF13579">
    <property type="entry name" value="Glyco_trans_4_4"/>
    <property type="match status" value="1"/>
</dbReference>
<dbReference type="PANTHER" id="PTHR45947:SF3">
    <property type="entry name" value="SULFOQUINOVOSYL TRANSFERASE SQD2"/>
    <property type="match status" value="1"/>
</dbReference>
<dbReference type="InterPro" id="IPR050194">
    <property type="entry name" value="Glycosyltransferase_grp1"/>
</dbReference>
<dbReference type="Pfam" id="PF14907">
    <property type="entry name" value="NTP_transf_5"/>
    <property type="match status" value="1"/>
</dbReference>
<dbReference type="Gene3D" id="3.40.50.2000">
    <property type="entry name" value="Glycogen Phosphorylase B"/>
    <property type="match status" value="2"/>
</dbReference>
<keyword evidence="2" id="KW-0328">Glycosyltransferase</keyword>
<evidence type="ECO:0000313" key="6">
    <source>
        <dbReference type="Proteomes" id="UP000557772"/>
    </source>
</evidence>
<evidence type="ECO:0000313" key="5">
    <source>
        <dbReference type="EMBL" id="NNG39271.1"/>
    </source>
</evidence>
<evidence type="ECO:0000256" key="3">
    <source>
        <dbReference type="ARBA" id="ARBA00022679"/>
    </source>
</evidence>
<dbReference type="AlphaFoldDB" id="A0A849AIW0"/>
<dbReference type="GO" id="GO:1901137">
    <property type="term" value="P:carbohydrate derivative biosynthetic process"/>
    <property type="evidence" value="ECO:0007669"/>
    <property type="project" value="UniProtKB-ARBA"/>
</dbReference>
<dbReference type="SUPFAM" id="SSF53756">
    <property type="entry name" value="UDP-Glycosyltransferase/glycogen phosphorylase"/>
    <property type="match status" value="1"/>
</dbReference>
<dbReference type="Proteomes" id="UP000557772">
    <property type="component" value="Unassembled WGS sequence"/>
</dbReference>
<evidence type="ECO:0000259" key="4">
    <source>
        <dbReference type="Pfam" id="PF13579"/>
    </source>
</evidence>
<dbReference type="RefSeq" id="WP_171153885.1">
    <property type="nucleotide sequence ID" value="NZ_JABENB010000001.1"/>
</dbReference>
<name>A0A849AIW0_9MICO</name>
<dbReference type="EMBL" id="JABENB010000001">
    <property type="protein sequence ID" value="NNG39271.1"/>
    <property type="molecule type" value="Genomic_DNA"/>
</dbReference>
<comment type="caution">
    <text evidence="5">The sequence shown here is derived from an EMBL/GenBank/DDBJ whole genome shotgun (WGS) entry which is preliminary data.</text>
</comment>
<evidence type="ECO:0000256" key="1">
    <source>
        <dbReference type="ARBA" id="ARBA00021292"/>
    </source>
</evidence>
<dbReference type="Pfam" id="PF13692">
    <property type="entry name" value="Glyco_trans_1_4"/>
    <property type="match status" value="1"/>
</dbReference>
<evidence type="ECO:0000256" key="2">
    <source>
        <dbReference type="ARBA" id="ARBA00022676"/>
    </source>
</evidence>
<proteinExistence type="predicted"/>
<gene>
    <name evidence="5" type="ORF">HJ588_08285</name>
</gene>
<dbReference type="PANTHER" id="PTHR45947">
    <property type="entry name" value="SULFOQUINOVOSYL TRANSFERASE SQD2"/>
    <property type="match status" value="1"/>
</dbReference>
<sequence>MTASEATTRLGVTDAVLLAHAMAARLAHQNEIRVLFVKGPLAARQGVRDRLASGDADVLVEPNSYKQFLGLLMDKGWRERPAREAPRFFNLHSTSLFHPQWPCDIDVHHEYPGLFAPIEQTFDVLWSRRDNHLIGGVQVPTPRAIDMAVIVAAHSGRNSADPRSAAELSQVAAYARACPERIDELLSAAVEFRAVSALSPLWSRLEIESPEPDLTPAEAEAWTLLTRGPANSTAFHWLVAFRRASLTGKLKILMALAIDIVRNPDIGVPPGNNPSRISRLRHGWKTLKRMEKNSASSTPANTQRTILHVTECYAGGVRRAIDMIASTSGDTHHLFWNDPDGEIIDIPKWFSSERRMPQGQLSRIRATRRAIREIQPDIIHAHSSWAGAYTRILPASAPIIYEPHSYKFDDSALSGLMQFIFRCAERLLLLNTEMTVVLSPHEEALTRRLSPRAATVRLPNAPSLGPVARGEPAPGPEDRTPTHVLMVGRAVPQKDPEFFASVAQLVRSTRPDIRFRWLGAGPTSAIDALTASGVEVSGWLTSEELERELTSHPAIYLHTAKYEGFPISVLDAASVGLPLLVRSIDAFDGVPLDRAGTTPAEAASAVVRLVDDKERRLAACARGARLLEEMNPHRQRKLISELYLSIGAQPR</sequence>
<dbReference type="InterPro" id="IPR039498">
    <property type="entry name" value="NTP_transf_5"/>
</dbReference>
<accession>A0A849AIW0</accession>
<keyword evidence="3 5" id="KW-0808">Transferase</keyword>
<feature type="domain" description="Glycosyltransferase subfamily 4-like N-terminal" evidence="4">
    <location>
        <begin position="354"/>
        <end position="460"/>
    </location>
</feature>
<protein>
    <recommendedName>
        <fullName evidence="1">D-inositol 3-phosphate glycosyltransferase</fullName>
    </recommendedName>
</protein>
<reference evidence="5 6" key="1">
    <citation type="submission" date="2020-05" db="EMBL/GenBank/DDBJ databases">
        <title>Flexivirga sp. ID2601S isolated from air conditioner.</title>
        <authorList>
            <person name="Kim D.H."/>
        </authorList>
    </citation>
    <scope>NUCLEOTIDE SEQUENCE [LARGE SCALE GENOMIC DNA]</scope>
    <source>
        <strain evidence="5 6">ID2601S</strain>
    </source>
</reference>